<dbReference type="EMBL" id="CM035418">
    <property type="protein sequence ID" value="KAH7421157.1"/>
    <property type="molecule type" value="Genomic_DNA"/>
</dbReference>
<dbReference type="InterPro" id="IPR023780">
    <property type="entry name" value="Chromo_domain"/>
</dbReference>
<dbReference type="AlphaFoldDB" id="A0A8T2TD42"/>
<dbReference type="Proteomes" id="UP000825935">
    <property type="component" value="Chromosome 13"/>
</dbReference>
<proteinExistence type="predicted"/>
<protein>
    <recommendedName>
        <fullName evidence="1">Chromo domain-containing protein</fullName>
    </recommendedName>
</protein>
<organism evidence="2 3">
    <name type="scientific">Ceratopteris richardii</name>
    <name type="common">Triangle waterfern</name>
    <dbReference type="NCBI Taxonomy" id="49495"/>
    <lineage>
        <taxon>Eukaryota</taxon>
        <taxon>Viridiplantae</taxon>
        <taxon>Streptophyta</taxon>
        <taxon>Embryophyta</taxon>
        <taxon>Tracheophyta</taxon>
        <taxon>Polypodiopsida</taxon>
        <taxon>Polypodiidae</taxon>
        <taxon>Polypodiales</taxon>
        <taxon>Pteridineae</taxon>
        <taxon>Pteridaceae</taxon>
        <taxon>Parkerioideae</taxon>
        <taxon>Ceratopteris</taxon>
    </lineage>
</organism>
<comment type="caution">
    <text evidence="2">The sequence shown here is derived from an EMBL/GenBank/DDBJ whole genome shotgun (WGS) entry which is preliminary data.</text>
</comment>
<feature type="domain" description="Chromo" evidence="1">
    <location>
        <begin position="255"/>
        <end position="305"/>
    </location>
</feature>
<dbReference type="OrthoDB" id="10424923at2759"/>
<dbReference type="InterPro" id="IPR016197">
    <property type="entry name" value="Chromo-like_dom_sf"/>
</dbReference>
<accession>A0A8T2TD42</accession>
<evidence type="ECO:0000259" key="1">
    <source>
        <dbReference type="Pfam" id="PF00385"/>
    </source>
</evidence>
<name>A0A8T2TD42_CERRI</name>
<dbReference type="SUPFAM" id="SSF54160">
    <property type="entry name" value="Chromo domain-like"/>
    <property type="match status" value="1"/>
</dbReference>
<evidence type="ECO:0000313" key="3">
    <source>
        <dbReference type="Proteomes" id="UP000825935"/>
    </source>
</evidence>
<reference evidence="2" key="1">
    <citation type="submission" date="2021-08" db="EMBL/GenBank/DDBJ databases">
        <title>WGS assembly of Ceratopteris richardii.</title>
        <authorList>
            <person name="Marchant D.B."/>
            <person name="Chen G."/>
            <person name="Jenkins J."/>
            <person name="Shu S."/>
            <person name="Leebens-Mack J."/>
            <person name="Grimwood J."/>
            <person name="Schmutz J."/>
            <person name="Soltis P."/>
            <person name="Soltis D."/>
            <person name="Chen Z.-H."/>
        </authorList>
    </citation>
    <scope>NUCLEOTIDE SEQUENCE</scope>
    <source>
        <strain evidence="2">Whitten #5841</strain>
        <tissue evidence="2">Leaf</tissue>
    </source>
</reference>
<evidence type="ECO:0000313" key="2">
    <source>
        <dbReference type="EMBL" id="KAH7421157.1"/>
    </source>
</evidence>
<keyword evidence="3" id="KW-1185">Reference proteome</keyword>
<dbReference type="Pfam" id="PF00385">
    <property type="entry name" value="Chromo"/>
    <property type="match status" value="1"/>
</dbReference>
<dbReference type="Gene3D" id="2.40.50.40">
    <property type="match status" value="1"/>
</dbReference>
<gene>
    <name evidence="2" type="ORF">KP509_13G042900</name>
</gene>
<sequence length="314" mass="35524">MALNSQCYKMCHLRPPQMAVNPGYFGGGSVFQAMTMPAGLPGMLPSGQLNPLYANIGVQSGFRVAYGNPMMQGAHGVMAGFSEPSAQPHQNYMVPSRERMKASLPFLQAPVYDNLTPKSPKQKDYKEGGQAVKFQIFSGMHDRLKALTFIQQFDAAYTGGNFTESSKVWKAATFLKGNALQWWTTLLMQGLAPTTWIQFKQVFSSAWLTNTFEVDVMTAWHKLDAATCASLEEYNKKFWDALLSVSSYRTVPLSEQIVAHKERKVRGKVVRRYLVKFRNYSPMDAKWMEEEELADFPQILQLYKEVFFLESTMP</sequence>